<dbReference type="InterPro" id="IPR020904">
    <property type="entry name" value="Sc_DH/Rdtase_CS"/>
</dbReference>
<evidence type="ECO:0000313" key="5">
    <source>
        <dbReference type="Proteomes" id="UP000829685"/>
    </source>
</evidence>
<dbReference type="InterPro" id="IPR036291">
    <property type="entry name" value="NAD(P)-bd_dom_sf"/>
</dbReference>
<keyword evidence="2" id="KW-0521">NADP</keyword>
<proteinExistence type="inferred from homology"/>
<comment type="caution">
    <text evidence="4">The sequence shown here is derived from an EMBL/GenBank/DDBJ whole genome shotgun (WGS) entry which is preliminary data.</text>
</comment>
<dbReference type="Gene3D" id="3.40.50.720">
    <property type="entry name" value="NAD(P)-binding Rossmann-like Domain"/>
    <property type="match status" value="1"/>
</dbReference>
<dbReference type="InterPro" id="IPR002347">
    <property type="entry name" value="SDR_fam"/>
</dbReference>
<gene>
    <name evidence="4" type="ORF">JX265_007365</name>
</gene>
<dbReference type="Proteomes" id="UP000829685">
    <property type="component" value="Unassembled WGS sequence"/>
</dbReference>
<dbReference type="PANTHER" id="PTHR48107">
    <property type="entry name" value="NADPH-DEPENDENT ALDEHYDE REDUCTASE-LIKE PROTEIN, CHLOROPLASTIC-RELATED"/>
    <property type="match status" value="1"/>
</dbReference>
<dbReference type="AlphaFoldDB" id="A0A9P9WKB8"/>
<keyword evidence="3" id="KW-0560">Oxidoreductase</keyword>
<sequence>MSLQGKVVLVTGGSKGIGRAICSRAASLGANVVINYSRDSVPADALVKEIGADKALAVQADVSKVSEIEKLINAAVAKFGRVDVLVPNAGIMPLQPLAGTTEETFDKVYDLNVKGPFFLAQKAVPHMPSGGRIVFISTGIARNSAVPPPYLLYASSKGAVEQMTRVLAKELGAKGITVNAVAPGPTATDLFMEGKPEAMIKGIAAQSPFNRLGNPSEIANLVTFIASQESAWVSGQIIGANGAGFV</sequence>
<evidence type="ECO:0000256" key="2">
    <source>
        <dbReference type="ARBA" id="ARBA00022857"/>
    </source>
</evidence>
<dbReference type="PRINTS" id="PR00081">
    <property type="entry name" value="GDHRDH"/>
</dbReference>
<reference evidence="4" key="1">
    <citation type="submission" date="2021-03" db="EMBL/GenBank/DDBJ databases">
        <title>Revisited historic fungal species revealed as producer of novel bioactive compounds through whole genome sequencing and comparative genomics.</title>
        <authorList>
            <person name="Vignolle G.A."/>
            <person name="Hochenegger N."/>
            <person name="Mach R.L."/>
            <person name="Mach-Aigner A.R."/>
            <person name="Javad Rahimi M."/>
            <person name="Salim K.A."/>
            <person name="Chan C.M."/>
            <person name="Lim L.B.L."/>
            <person name="Cai F."/>
            <person name="Druzhinina I.S."/>
            <person name="U'Ren J.M."/>
            <person name="Derntl C."/>
        </authorList>
    </citation>
    <scope>NUCLEOTIDE SEQUENCE</scope>
    <source>
        <strain evidence="4">TUCIM 5799</strain>
    </source>
</reference>
<dbReference type="PROSITE" id="PS00061">
    <property type="entry name" value="ADH_SHORT"/>
    <property type="match status" value="1"/>
</dbReference>
<organism evidence="4 5">
    <name type="scientific">Neoarthrinium moseri</name>
    <dbReference type="NCBI Taxonomy" id="1658444"/>
    <lineage>
        <taxon>Eukaryota</taxon>
        <taxon>Fungi</taxon>
        <taxon>Dikarya</taxon>
        <taxon>Ascomycota</taxon>
        <taxon>Pezizomycotina</taxon>
        <taxon>Sordariomycetes</taxon>
        <taxon>Xylariomycetidae</taxon>
        <taxon>Amphisphaeriales</taxon>
        <taxon>Apiosporaceae</taxon>
        <taxon>Neoarthrinium</taxon>
    </lineage>
</organism>
<name>A0A9P9WKB8_9PEZI</name>
<evidence type="ECO:0000313" key="4">
    <source>
        <dbReference type="EMBL" id="KAI1867563.1"/>
    </source>
</evidence>
<dbReference type="EMBL" id="JAFIMR010000018">
    <property type="protein sequence ID" value="KAI1867563.1"/>
    <property type="molecule type" value="Genomic_DNA"/>
</dbReference>
<protein>
    <submittedName>
        <fullName evidence="4">Uncharacterized protein</fullName>
    </submittedName>
</protein>
<evidence type="ECO:0000256" key="3">
    <source>
        <dbReference type="ARBA" id="ARBA00023002"/>
    </source>
</evidence>
<dbReference type="FunFam" id="3.40.50.720:FF:000084">
    <property type="entry name" value="Short-chain dehydrogenase reductase"/>
    <property type="match status" value="1"/>
</dbReference>
<dbReference type="PRINTS" id="PR00080">
    <property type="entry name" value="SDRFAMILY"/>
</dbReference>
<keyword evidence="5" id="KW-1185">Reference proteome</keyword>
<comment type="similarity">
    <text evidence="1">Belongs to the short-chain dehydrogenases/reductases (SDR) family.</text>
</comment>
<dbReference type="SUPFAM" id="SSF51735">
    <property type="entry name" value="NAD(P)-binding Rossmann-fold domains"/>
    <property type="match status" value="1"/>
</dbReference>
<evidence type="ECO:0000256" key="1">
    <source>
        <dbReference type="ARBA" id="ARBA00006484"/>
    </source>
</evidence>
<dbReference type="GO" id="GO:0016614">
    <property type="term" value="F:oxidoreductase activity, acting on CH-OH group of donors"/>
    <property type="evidence" value="ECO:0007669"/>
    <property type="project" value="UniProtKB-ARBA"/>
</dbReference>
<accession>A0A9P9WKB8</accession>
<dbReference type="Pfam" id="PF13561">
    <property type="entry name" value="adh_short_C2"/>
    <property type="match status" value="1"/>
</dbReference>
<dbReference type="OrthoDB" id="47007at2759"/>
<dbReference type="PANTHER" id="PTHR48107:SF7">
    <property type="entry name" value="RE15974P"/>
    <property type="match status" value="1"/>
</dbReference>